<dbReference type="EMBL" id="HE573023">
    <property type="protein sequence ID" value="CCC49017.1"/>
    <property type="molecule type" value="Genomic_DNA"/>
</dbReference>
<accession>G0TYH0</accession>
<reference evidence="2" key="1">
    <citation type="journal article" date="2012" name="Proc. Natl. Acad. Sci. U.S.A.">
        <title>Antigenic diversity is generated by distinct evolutionary mechanisms in African trypanosome species.</title>
        <authorList>
            <person name="Jackson A.P."/>
            <person name="Berry A."/>
            <person name="Aslett M."/>
            <person name="Allison H.C."/>
            <person name="Burton P."/>
            <person name="Vavrova-Anderson J."/>
            <person name="Brown R."/>
            <person name="Browne H."/>
            <person name="Corton N."/>
            <person name="Hauser H."/>
            <person name="Gamble J."/>
            <person name="Gilderthorp R."/>
            <person name="Marcello L."/>
            <person name="McQuillan J."/>
            <person name="Otto T.D."/>
            <person name="Quail M.A."/>
            <person name="Sanders M.J."/>
            <person name="van Tonder A."/>
            <person name="Ginger M.L."/>
            <person name="Field M.C."/>
            <person name="Barry J.D."/>
            <person name="Hertz-Fowler C."/>
            <person name="Berriman M."/>
        </authorList>
    </citation>
    <scope>NUCLEOTIDE SEQUENCE</scope>
    <source>
        <strain evidence="2">Y486</strain>
    </source>
</reference>
<organism evidence="2">
    <name type="scientific">Trypanosoma vivax (strain Y486)</name>
    <dbReference type="NCBI Taxonomy" id="1055687"/>
    <lineage>
        <taxon>Eukaryota</taxon>
        <taxon>Discoba</taxon>
        <taxon>Euglenozoa</taxon>
        <taxon>Kinetoplastea</taxon>
        <taxon>Metakinetoplastina</taxon>
        <taxon>Trypanosomatida</taxon>
        <taxon>Trypanosomatidae</taxon>
        <taxon>Trypanosoma</taxon>
        <taxon>Duttonella</taxon>
    </lineage>
</organism>
<gene>
    <name evidence="2" type="ORF">TVY486_0703510</name>
</gene>
<evidence type="ECO:0000313" key="2">
    <source>
        <dbReference type="EMBL" id="CCC49017.1"/>
    </source>
</evidence>
<feature type="region of interest" description="Disordered" evidence="1">
    <location>
        <begin position="42"/>
        <end position="67"/>
    </location>
</feature>
<dbReference type="VEuPathDB" id="TriTrypDB:TvY486_0703510"/>
<proteinExistence type="predicted"/>
<evidence type="ECO:0000256" key="1">
    <source>
        <dbReference type="SAM" id="MobiDB-lite"/>
    </source>
</evidence>
<protein>
    <submittedName>
        <fullName evidence="2">Uncharacterized protein</fullName>
    </submittedName>
</protein>
<sequence length="411" mass="47017">MRTSYLSHHSNNSLPYIRTVSSVMNEPPKPAYRVVNEIPQRRRQPCRPGPLLAKSGRASSIASDVRSHGDTRISMMLSTTHTQLSMGSTADNEELRVFEQNLRHFQPDPTKLPGEQSSHDTPSLVSMQTSQSFSFTEHSSPKGPYHLPVSELQPRLALVMLLKQNTIVARLKEMGRDAVLSRLRIEGERLGIRDVTPRELFHILSCMFDENTLWRDEVLLLFRFLDNSGRGFSFEELLDCTNFIFAPTNALIAVQCKQMLEEQLLDNRIIPLVDMAVMFSAIESLFAEQLPEVRKECASAMHNLRKLMPNYIVPVPAFRAEIRRFPTLVCCLDALQQDGTVEWIQLLQRLGRLPEDGYMEQKTQQEILDDAIAKWRDDTPDEVCEEKDDSIMDVSHPKFVADKYRVRSSLM</sequence>
<name>G0TYH0_TRYVY</name>
<dbReference type="AlphaFoldDB" id="G0TYH0"/>